<dbReference type="InterPro" id="IPR023430">
    <property type="entry name" value="Pept_HybD-like_dom_sf"/>
</dbReference>
<dbReference type="EC" id="3.4.24.78" evidence="4"/>
<dbReference type="NCBIfam" id="TIGR01441">
    <property type="entry name" value="GPR"/>
    <property type="match status" value="1"/>
</dbReference>
<feature type="chain" id="PRO_5041028279" description="Germination protease" evidence="4">
    <location>
        <begin position="11"/>
        <end position="349"/>
    </location>
</feature>
<evidence type="ECO:0000256" key="3">
    <source>
        <dbReference type="ARBA" id="ARBA00023145"/>
    </source>
</evidence>
<keyword evidence="6" id="KW-1185">Reference proteome</keyword>
<keyword evidence="3 4" id="KW-0865">Zymogen</keyword>
<dbReference type="GO" id="GO:0009847">
    <property type="term" value="P:spore germination"/>
    <property type="evidence" value="ECO:0007669"/>
    <property type="project" value="UniProtKB-UniRule"/>
</dbReference>
<comment type="similarity">
    <text evidence="4">Belongs to the peptidase A25 family.</text>
</comment>
<comment type="caution">
    <text evidence="5">The sequence shown here is derived from an EMBL/GenBank/DDBJ whole genome shotgun (WGS) entry which is preliminary data.</text>
</comment>
<evidence type="ECO:0000313" key="6">
    <source>
        <dbReference type="Proteomes" id="UP001152173"/>
    </source>
</evidence>
<comment type="function">
    <text evidence="4">Initiates the rapid degradation of small, acid-soluble proteins during spore germination.</text>
</comment>
<evidence type="ECO:0000256" key="1">
    <source>
        <dbReference type="ARBA" id="ARBA00022670"/>
    </source>
</evidence>
<proteinExistence type="inferred from homology"/>
<dbReference type="PIRSF" id="PIRSF019549">
    <property type="entry name" value="Peptidase_A25"/>
    <property type="match status" value="1"/>
</dbReference>
<evidence type="ECO:0000256" key="4">
    <source>
        <dbReference type="HAMAP-Rule" id="MF_00626"/>
    </source>
</evidence>
<comment type="subunit">
    <text evidence="4">Homotetramer.</text>
</comment>
<comment type="catalytic activity">
    <reaction evidence="4">
        <text>Endopeptidase action with P4 Glu or Asp, P1 preferably Glu &gt; Asp, P1' hydrophobic and P2' Ala.</text>
        <dbReference type="EC" id="3.4.24.78"/>
    </reaction>
</comment>
<comment type="PTM">
    <text evidence="4">Autoproteolytically processed. The inactive tetrameric zymogen termed p46 autoprocesses to a smaller form termed p41, which is active only during spore germination.</text>
</comment>
<keyword evidence="1 4" id="KW-0645">Protease</keyword>
<gene>
    <name evidence="4 5" type="primary">gpr</name>
    <name evidence="5" type="ORF">M9R32_02625</name>
</gene>
<sequence>MELRNLMRTDLIDEATEVVQHRTEKEKDTLYETPGIQMNEERKGRVHITHIETNEEGAESIGKKAGTYITLSVPTLTAEDDEGFKELEQQFIQSLEDIHKQLNFTAQSKVLVIGLGNRTITPDAIGPLAIDRFHEEMFHFPFETGQVVFYAPGVTGQTGLETGEFVKAIAEHVKPDLILIIDALAARNQDRLCKTIQLTNTGIHPGSGVGNARNEISHESLGVPVTAIGVPMVVDAPVLVVDAIETVFKVISAQIGETTKPSSALSVGSWLRSTDEPVNVEAIKPIFGEWAGWSSDEIRALLQEVLPPHHQQLFVTPKETDTWVVRHADMIQAGVMKWLQEDIFSSNRL</sequence>
<dbReference type="GO" id="GO:0004222">
    <property type="term" value="F:metalloendopeptidase activity"/>
    <property type="evidence" value="ECO:0007669"/>
    <property type="project" value="UniProtKB-UniRule"/>
</dbReference>
<dbReference type="Proteomes" id="UP001152173">
    <property type="component" value="Unassembled WGS sequence"/>
</dbReference>
<organism evidence="5 6">
    <name type="scientific">Paenisporosarcina quisquiliarum</name>
    <dbReference type="NCBI Taxonomy" id="365346"/>
    <lineage>
        <taxon>Bacteria</taxon>
        <taxon>Bacillati</taxon>
        <taxon>Bacillota</taxon>
        <taxon>Bacilli</taxon>
        <taxon>Bacillales</taxon>
        <taxon>Caryophanaceae</taxon>
        <taxon>Paenisporosarcina</taxon>
    </lineage>
</organism>
<dbReference type="EMBL" id="JAMKBJ010000002">
    <property type="protein sequence ID" value="MCZ8536087.1"/>
    <property type="molecule type" value="Genomic_DNA"/>
</dbReference>
<dbReference type="HAMAP" id="MF_00626">
    <property type="entry name" value="Germination_prot"/>
    <property type="match status" value="1"/>
</dbReference>
<dbReference type="GO" id="GO:0006508">
    <property type="term" value="P:proteolysis"/>
    <property type="evidence" value="ECO:0007669"/>
    <property type="project" value="UniProtKB-UniRule"/>
</dbReference>
<dbReference type="SUPFAM" id="SSF53163">
    <property type="entry name" value="HybD-like"/>
    <property type="match status" value="1"/>
</dbReference>
<evidence type="ECO:0000256" key="2">
    <source>
        <dbReference type="ARBA" id="ARBA00022801"/>
    </source>
</evidence>
<dbReference type="AlphaFoldDB" id="A0A9X3RD70"/>
<name>A0A9X3RD70_9BACL</name>
<protein>
    <recommendedName>
        <fullName evidence="4">Germination protease</fullName>
        <ecNumber evidence="4">3.4.24.78</ecNumber>
    </recommendedName>
    <alternativeName>
        <fullName evidence="4">GPR endopeptidase</fullName>
    </alternativeName>
    <alternativeName>
        <fullName evidence="4">Germination proteinase</fullName>
    </alternativeName>
    <alternativeName>
        <fullName evidence="4">Spore protease</fullName>
    </alternativeName>
</protein>
<feature type="propeptide" id="PRO_5041028280" evidence="4">
    <location>
        <begin position="1"/>
        <end position="10"/>
    </location>
</feature>
<dbReference type="RefSeq" id="WP_269925198.1">
    <property type="nucleotide sequence ID" value="NZ_JAMKBJ010000002.1"/>
</dbReference>
<evidence type="ECO:0000313" key="5">
    <source>
        <dbReference type="EMBL" id="MCZ8536087.1"/>
    </source>
</evidence>
<dbReference type="InterPro" id="IPR005080">
    <property type="entry name" value="Peptidase_A25"/>
</dbReference>
<keyword evidence="2 4" id="KW-0378">Hydrolase</keyword>
<dbReference type="Pfam" id="PF03418">
    <property type="entry name" value="Peptidase_A25"/>
    <property type="match status" value="1"/>
</dbReference>
<reference evidence="5" key="1">
    <citation type="submission" date="2022-05" db="EMBL/GenBank/DDBJ databases">
        <authorList>
            <person name="Colautti A."/>
            <person name="Iacumin L."/>
        </authorList>
    </citation>
    <scope>NUCLEOTIDE SEQUENCE</scope>
    <source>
        <strain evidence="5">SK 55</strain>
    </source>
</reference>
<dbReference type="Gene3D" id="3.40.50.1450">
    <property type="entry name" value="HybD-like"/>
    <property type="match status" value="1"/>
</dbReference>
<accession>A0A9X3RD70</accession>